<feature type="compositionally biased region" description="Low complexity" evidence="1">
    <location>
        <begin position="69"/>
        <end position="88"/>
    </location>
</feature>
<dbReference type="Proteomes" id="UP000691718">
    <property type="component" value="Unassembled WGS sequence"/>
</dbReference>
<comment type="caution">
    <text evidence="2">The sequence shown here is derived from an EMBL/GenBank/DDBJ whole genome shotgun (WGS) entry which is preliminary data.</text>
</comment>
<sequence length="372" mass="41943">MAKNHTANDRRCPVLRRIPRKQGIALPGLLPEEPKRVLQSRPRAVVQEDGWTTIRGKGRQPAPPPPVTAPIETVVPTTTTSKATTGATLQPPANDAIERQTSQRSPEEPTHVPTDPRSRPDVLDIVLARNINHPIVVEVLYDLDSQHLPILITLGLKAVTTLPRTVKTRVDWRLYHKHLQERPPAHHPLNTADDVEAAATNITKAIQEALNAASTIVPMSTRRDVLPRHISVQIRRKRALRRLWARSRCPRIKTLLNTLSEELSVAVQAHRGDAWERRIWKAEEHDASLYKLNRQLTKAKPPVCPLTNNAGERRYDAKGRADILVEHFEKQFMPNPASAEFMKLHAQKESRVHEFLSSPAPPLAGKWFISPR</sequence>
<dbReference type="AlphaFoldDB" id="A0A8S3W807"/>
<protein>
    <submittedName>
        <fullName evidence="2">(apollo) hypothetical protein</fullName>
    </submittedName>
</protein>
<organism evidence="2 3">
    <name type="scientific">Parnassius apollo</name>
    <name type="common">Apollo butterfly</name>
    <name type="synonym">Papilio apollo</name>
    <dbReference type="NCBI Taxonomy" id="110799"/>
    <lineage>
        <taxon>Eukaryota</taxon>
        <taxon>Metazoa</taxon>
        <taxon>Ecdysozoa</taxon>
        <taxon>Arthropoda</taxon>
        <taxon>Hexapoda</taxon>
        <taxon>Insecta</taxon>
        <taxon>Pterygota</taxon>
        <taxon>Neoptera</taxon>
        <taxon>Endopterygota</taxon>
        <taxon>Lepidoptera</taxon>
        <taxon>Glossata</taxon>
        <taxon>Ditrysia</taxon>
        <taxon>Papilionoidea</taxon>
        <taxon>Papilionidae</taxon>
        <taxon>Parnassiinae</taxon>
        <taxon>Parnassini</taxon>
        <taxon>Parnassius</taxon>
        <taxon>Parnassius</taxon>
    </lineage>
</organism>
<feature type="region of interest" description="Disordered" evidence="1">
    <location>
        <begin position="35"/>
        <end position="119"/>
    </location>
</feature>
<evidence type="ECO:0000313" key="2">
    <source>
        <dbReference type="EMBL" id="CAG4946348.1"/>
    </source>
</evidence>
<proteinExistence type="predicted"/>
<dbReference type="OrthoDB" id="10065625at2759"/>
<feature type="compositionally biased region" description="Basic and acidic residues" evidence="1">
    <location>
        <begin position="105"/>
        <end position="119"/>
    </location>
</feature>
<evidence type="ECO:0000313" key="3">
    <source>
        <dbReference type="Proteomes" id="UP000691718"/>
    </source>
</evidence>
<dbReference type="EMBL" id="CAJQZP010000212">
    <property type="protein sequence ID" value="CAG4946348.1"/>
    <property type="molecule type" value="Genomic_DNA"/>
</dbReference>
<accession>A0A8S3W807</accession>
<reference evidence="2" key="1">
    <citation type="submission" date="2021-04" db="EMBL/GenBank/DDBJ databases">
        <authorList>
            <person name="Tunstrom K."/>
        </authorList>
    </citation>
    <scope>NUCLEOTIDE SEQUENCE</scope>
</reference>
<keyword evidence="3" id="KW-1185">Reference proteome</keyword>
<name>A0A8S3W807_PARAO</name>
<evidence type="ECO:0000256" key="1">
    <source>
        <dbReference type="SAM" id="MobiDB-lite"/>
    </source>
</evidence>
<gene>
    <name evidence="2" type="ORF">PAPOLLO_LOCUS3285</name>
</gene>